<feature type="compositionally biased region" description="Polar residues" evidence="4">
    <location>
        <begin position="2069"/>
        <end position="2087"/>
    </location>
</feature>
<reference evidence="5" key="1">
    <citation type="journal article" date="2023" name="Science">
        <title>Genome structures resolve the early diversification of teleost fishes.</title>
        <authorList>
            <person name="Parey E."/>
            <person name="Louis A."/>
            <person name="Montfort J."/>
            <person name="Bouchez O."/>
            <person name="Roques C."/>
            <person name="Iampietro C."/>
            <person name="Lluch J."/>
            <person name="Castinel A."/>
            <person name="Donnadieu C."/>
            <person name="Desvignes T."/>
            <person name="Floi Bucao C."/>
            <person name="Jouanno E."/>
            <person name="Wen M."/>
            <person name="Mejri S."/>
            <person name="Dirks R."/>
            <person name="Jansen H."/>
            <person name="Henkel C."/>
            <person name="Chen W.J."/>
            <person name="Zahm M."/>
            <person name="Cabau C."/>
            <person name="Klopp C."/>
            <person name="Thompson A.W."/>
            <person name="Robinson-Rechavi M."/>
            <person name="Braasch I."/>
            <person name="Lecointre G."/>
            <person name="Bobe J."/>
            <person name="Postlethwait J.H."/>
            <person name="Berthelot C."/>
            <person name="Roest Crollius H."/>
            <person name="Guiguen Y."/>
        </authorList>
    </citation>
    <scope>NUCLEOTIDE SEQUENCE</scope>
    <source>
        <strain evidence="5">WJC10195</strain>
    </source>
</reference>
<dbReference type="OrthoDB" id="8950984at2759"/>
<feature type="coiled-coil region" evidence="3">
    <location>
        <begin position="3118"/>
        <end position="3145"/>
    </location>
</feature>
<sequence>MVMSRTVIDWNILLVMDSTDGDWQLADLVPPPQSISIEIQAAIAGVIDLGTVETFPVFQAAQRGLIDQDTCHVLLEAQLTMGGLFLPDSQESFSLDEGLLHGLIDSRTVKSLSELEAALQVVNQLHHIEGHLVPVAAAIEEGLIGEEVGLRILELQMSAGGVQEPSRGERLSPESAVERGLLSPRVYSRLSSRSRRRELIDPNTAEKLSLVELQQRCVLNHESGLRLLPVSQQPGGAVCLRSGRKVGIFRAVQEGLIDRQVTVRLLEAQLFAGGIADPRTGHRLTVDEAVRHGLIDQELACALLTRQLQAGGLLDPVIGERLGVDEAILRDLLAPRMALLVLESLWAFMGLLWPESGELLPIAEALQQGVISGDLARRILNQRHLIGSLYLPETSRVVPLNQAEEVLDTRVVEILRQTQIPDVLPNMNQSGSPTLNRLSWGSSSSSPPSSSPTSPPGLSCDSTFMKGVSPGEQAEHRFLFHLMTRSYVDAHSGQRLVLLEPELAELASATSLAAGEAGSRGGEAQSAIDRAGALPSTRQLRDTDELGFKLSWSDTEEQGNTEILEIQEETSKYSIFGKDITPWTKRDHEPVSKVDQKSWEPEESSERGAQNEQIKRGDEQISDSLCGTNKDIAESAITVPKTVERKRETMDTVSPEIMKEGKTEPKEIICDRVLPPVGELEAIPPAASVQKRPKLEGEQSGVGDKKASIKEDSHEVLTESSAMDIQVTETEEPSRAPSEAIQHPEEADQPPVGVEVGHAGKEVPHREWRDIKMEEAEPKLLDQWEAQLKHTETAWADRTTADRHERERDAGLPLMIVEDDDQATVSPERVHIETPAVQGDTKQKSQTVQLVESGLLDRAELLRTAKQALNARKQGDKEAVKKGVPLERNGQDQMDAQRLEKEASTQLMSSGLSFSQGGDSPEQSEEDRELERLASELQEGGVWTDGGERLLLDEAVSRGILPGHTAVKLMERAGLFRGFLDVSTCEALSVEDVVQEGLLDESLMWSVLRSEKSLAGVVDVEHGKLYSLQDAARAGLLDPETAARLLEAQVVSGGVVDLRRGKRVSVTLASNLGLIDEGQREELATLEKSCRGKSSDPGVSFSKATLQLQMDGVLDPRTRAPVPLMEALQTGLLGQEEARQVLSEQVAEGGIMHHGSGVRLSVANALQRGLVDEGMAQELEYLERACHNPKLSSTDPKTAFLQASTGSIYDPDSGHRLTLSEALSRGLLDKTTAESAMASPGVVRGVLDPHSARIVPYSELINQGKIDIETGQRFLEVRPFQGVWDQPTGRVMTLPQALEALMVDKVPAMRLLQNQADTGGIVDISTGERLSLAEAVTRGMVGESMARLIATNQIQAGGLLDPVSGERIPTLREAAEAGLITRDMATALQGNLDTLVEEEEEEEEEDDESTDSEREMLTSFSLDMLPSSESGNQSKKLSAKAELTSVPAHLGDAKTLIIEAPTGRTAAEIPQSPKSLMIFEPSFIKGEREPENLLIQGMSTRESPLENEVDSSLETLALFAAGAGKRLKQALEEMKPQLKKTVEASLLHDTKGPANEVISMEAEGREGRNDTHRAHHPAAAPSQARKPDQAPDTAFQTPSQGEAVLLQSAGQQVEPTREVILHEPDRWSDERVNPQIPRKSERQADTESARSWDSRESIDNTTLPLEKESRSRRKGAGSSMDAGIEVRRDKKNETSIAPDSTESEEQMTEEAKDLKQRPTNKALPSSEHKHDKMEGEQREEDEEETTIISAITPSLQKEDFSKGLSQSMGVVQQQDVREQAQPAIKEKSTSATARSGKGVPIRTTEEKEPELIDSPPAQEALELTEDVEPEVKQTTLPHVGEQQQIESRETDSAEKVTHGPGEKEVLLMKAKESILRKVFERGVSERQAAEELEALHKVPGRTEHLLVQAEEKSKEENIFQQRTEEKKANGSKPNDEEEAASSLPQENVSASVWTQPIKGEDKCRAGEGQQGHPEIYKGESLPEQAESVGMQIRSERADLMEGLVARDHRDVRISQRAMSTQSPDGEVDADQHKLTHAAVPALGEVPTELHRETGEDRLDVGKTEAQSKDVPQQLTTTANQPVTQKTADYSPESHPLGNVHSLPPIVGENGASPSSTPTSQATEIFLEKTKEELRLDIPPSDHTAATQEPQLQGSPDSGQSQSEETLESDVTESMEEEEEDEEEAEGETKEQQEGRNRSSSKGSKSSLVRQECLEHDQQIVAMISMVRHIQVRLKQQQQQSIGRSLNALDDIIRQVETLDLELVDLEPEVKREIEAAAQLLEPCPEEVPPQLLKALEKDQQSLTRGYAAARELSQNALQGLRAHRDAQKEAVSTELQSLGKRVEDLLSWLKGTESATETQVDRVTGTDVLTQGESVRDGTSAQLTQKLQICKELQSSLSARSGDIGSVGLDVQVFISERAQDLAPEQSRQLLGHLQQLQRAFHEAAGRTQARADGLATQREREEERERREREKEQKEKEREKERQNAREREVAQQQKSECSQKLEGLAMWLAGAASTLANQKAGVASGDVGVLQQQQRKLKEVQRDLQTRGDGVSETVRGVEEFLAEKGDGLSAEERASLQRALSRVREQYSSLTDTTQTSLAQLDTTISATVQQNTQRAKAVEELQETQGRIDTLLRDLSSLQQPGEAPQALMLTDSASPSQPGGAVHSHCDMLQAELQQLQAQQAQLMQVSQSAQSLLEQPDSSVPAEEKQRLRGALDRLRGQHQERLRSCQDRLRRADALRDELAKFLQEHGHLGAWLEQSEWELRSLGEGETNAQGLRQRLEEHKKLAEDVICHKADLRFVSISGQKVLDSVQGAREREGAVDPALEETQQLVGDKLQDATQRYATLQSKSSDLGTHLAGVLDRYQQYRDDAGSLASWLTAQEQNQCVVGPSGEQTDTRTLQSTLRAVQLVQDELAERSVQLERVRRAGRDLANAHESPTLSASDITSTSDRLESRFGALSGSVLARAEQLQTAVAQSVSVQEGLQTLLSWLNGLVLAPGPVPPTAQAVQDALTQNQKLRRELLSRQGSVDTTRDSVSKLLRTADATTASGLQGSLQDLSRRYTEAQAKQGEREADLRCLLPRLESYERLSADLRNFTQSRERALSLGGQPDCSVEDYRQTIEEVKSELNQEADQLKSLCELGTDLSQSGVLTNTQSLRDTVKEVSEEFARLQSSVNERFNAVQNCGEQLAQFRSLSGALLRWLQVTQDQLPSAEPSLNTEALQRRVQQLQELLSDWEAQGSRVQELNQTGSELEAQIINITAPYSKTSIPQLNGASSPSSINGIHTCKDLTEIQVALGDVNGGYERLGGELRERQGRQASSLELRQRARQDADALTRWLGDREHTLALGQTASPSKPEVVRAQAQENKALLSELAEHSGKVEELKSTLQQLIRENPDSPETETWKKQLRDIDTRWEKANQMAAQRQTELETCADRLGSFATAANQLGPWLREKELMMSVLGPLSIDPNMLNTQKQQVQFMLREFETRRPQFDQLTQAAEGILSPVGEEGSGEAQDQEEVRGELEAISQQWGDLTSRLSQRSEHIERAQGTSERYQALLRELALSVSALGERLDGQASLSAQPEALRRRLQETGEIRAELEQRRGELGQAEQLCSQLSAIVVEPYLRDELRKRLESVSGPLRSLEERAEDGMSQLQAALSSTQQFQQMFAELRSWLDEHSGHQLAGAVGDSLPCDPGPLRTLLEQQEEFQRGTAQQRGSYDLLQAEGVSLLASLPAGGEERAALQSRLATLRQDWEALNHVAAERQGRLREALSRAELYRQHRAELAPWVEACEGQEADVRPSLEPAALEEALQRARQLGLDLERRRPLVEALNAAADQLLEHCRAGEEEVRDEKAGLNRRVDGLSERLQARSAQLEELAGRLREFEEGRQSVERRLESARHQIEVQEALGPQACSNKSLERLRGQQETLLSLQPQVAYLLDLARGLVQDAPRTPGGEGGQRLEDQAGDMEREFGDVSEKIEQCCSSLESRLQGVGEVQSRVRDVFSRLADLDDELDGLSPVGRDADSLASQAEAVRGFLGRLAALRAELEGHGGDCTAMLRREGSSPDLLALRRETEALSRQAGKLAERGQARLGQIEAAAGRVQEFYGRVAELQEVLGRAEDGLNAQGAVGTEVEVIKQQLREFKVGEARRLTLPLPWLRVSVGVGSQAGLSVYE</sequence>
<dbReference type="Pfam" id="PF00435">
    <property type="entry name" value="Spectrin"/>
    <property type="match status" value="4"/>
</dbReference>
<dbReference type="SUPFAM" id="SSF46966">
    <property type="entry name" value="Spectrin repeat"/>
    <property type="match status" value="11"/>
</dbReference>
<dbReference type="GO" id="GO:0045110">
    <property type="term" value="P:intermediate filament bundle assembly"/>
    <property type="evidence" value="ECO:0007669"/>
    <property type="project" value="TreeGrafter"/>
</dbReference>
<feature type="compositionally biased region" description="Basic and acidic residues" evidence="4">
    <location>
        <begin position="1615"/>
        <end position="1658"/>
    </location>
</feature>
<dbReference type="GO" id="GO:0016020">
    <property type="term" value="C:membrane"/>
    <property type="evidence" value="ECO:0007669"/>
    <property type="project" value="TreeGrafter"/>
</dbReference>
<dbReference type="Proteomes" id="UP001152622">
    <property type="component" value="Chromosome 21"/>
</dbReference>
<feature type="coiled-coil region" evidence="3">
    <location>
        <begin position="3371"/>
        <end position="3398"/>
    </location>
</feature>
<dbReference type="FunFam" id="1.20.58.60:FF:000141">
    <property type="entry name" value="Microtubule-actin cross-linking factor 1"/>
    <property type="match status" value="1"/>
</dbReference>
<dbReference type="PANTHER" id="PTHR23169:SF25">
    <property type="entry name" value="MICROTUBULE-ACTIN CROSS-LINKING FACTOR 1, ISOFORMS 1_2_3_4_5"/>
    <property type="match status" value="1"/>
</dbReference>
<feature type="region of interest" description="Disordered" evidence="4">
    <location>
        <begin position="685"/>
        <end position="765"/>
    </location>
</feature>
<evidence type="ECO:0000256" key="2">
    <source>
        <dbReference type="ARBA" id="ARBA00022737"/>
    </source>
</evidence>
<dbReference type="GO" id="GO:0045095">
    <property type="term" value="C:keratin filament"/>
    <property type="evidence" value="ECO:0007669"/>
    <property type="project" value="TreeGrafter"/>
</dbReference>
<feature type="region of interest" description="Disordered" evidence="4">
    <location>
        <begin position="1835"/>
        <end position="1862"/>
    </location>
</feature>
<evidence type="ECO:0000256" key="1">
    <source>
        <dbReference type="ARBA" id="ARBA00022553"/>
    </source>
</evidence>
<accession>A0A9Q1E9K0</accession>
<protein>
    <recommendedName>
        <fullName evidence="7">Microtubule-actin cross-linking factor 1</fullName>
    </recommendedName>
</protein>
<feature type="compositionally biased region" description="Polar residues" evidence="4">
    <location>
        <begin position="423"/>
        <end position="441"/>
    </location>
</feature>
<dbReference type="GO" id="GO:0042060">
    <property type="term" value="P:wound healing"/>
    <property type="evidence" value="ECO:0007669"/>
    <property type="project" value="TreeGrafter"/>
</dbReference>
<feature type="compositionally biased region" description="Polar residues" evidence="4">
    <location>
        <begin position="1942"/>
        <end position="1954"/>
    </location>
</feature>
<feature type="coiled-coil region" evidence="3">
    <location>
        <begin position="2671"/>
        <end position="2701"/>
    </location>
</feature>
<feature type="region of interest" description="Disordered" evidence="4">
    <location>
        <begin position="1394"/>
        <end position="1414"/>
    </location>
</feature>
<feature type="compositionally biased region" description="Basic and acidic residues" evidence="4">
    <location>
        <begin position="2047"/>
        <end position="2067"/>
    </location>
</feature>
<feature type="compositionally biased region" description="Polar residues" evidence="4">
    <location>
        <begin position="1835"/>
        <end position="1845"/>
    </location>
</feature>
<dbReference type="SMART" id="SM00150">
    <property type="entry name" value="SPEC"/>
    <property type="match status" value="14"/>
</dbReference>
<dbReference type="GO" id="GO:1990254">
    <property type="term" value="F:keratin filament binding"/>
    <property type="evidence" value="ECO:0007669"/>
    <property type="project" value="TreeGrafter"/>
</dbReference>
<keyword evidence="3" id="KW-0175">Coiled coil</keyword>
<dbReference type="GO" id="GO:0042995">
    <property type="term" value="C:cell projection"/>
    <property type="evidence" value="ECO:0007669"/>
    <property type="project" value="UniProtKB-SubCell"/>
</dbReference>
<feature type="compositionally biased region" description="Polar residues" evidence="4">
    <location>
        <begin position="1763"/>
        <end position="1774"/>
    </location>
</feature>
<dbReference type="InterPro" id="IPR018159">
    <property type="entry name" value="Spectrin/alpha-actinin"/>
</dbReference>
<dbReference type="CDD" id="cd00176">
    <property type="entry name" value="SPEC"/>
    <property type="match status" value="5"/>
</dbReference>
<feature type="region of interest" description="Disordered" evidence="4">
    <location>
        <begin position="2442"/>
        <end position="2496"/>
    </location>
</feature>
<dbReference type="InterPro" id="IPR001101">
    <property type="entry name" value="Plectin_repeat"/>
</dbReference>
<feature type="compositionally biased region" description="Basic and acidic residues" evidence="4">
    <location>
        <begin position="873"/>
        <end position="885"/>
    </location>
</feature>
<feature type="compositionally biased region" description="Basic and acidic residues" evidence="4">
    <location>
        <begin position="2458"/>
        <end position="2491"/>
    </location>
</feature>
<dbReference type="SUPFAM" id="SSF75399">
    <property type="entry name" value="Plakin repeat"/>
    <property type="match status" value="5"/>
</dbReference>
<feature type="region of interest" description="Disordered" evidence="4">
    <location>
        <begin position="2139"/>
        <end position="2209"/>
    </location>
</feature>
<evidence type="ECO:0000256" key="3">
    <source>
        <dbReference type="SAM" id="Coils"/>
    </source>
</evidence>
<dbReference type="FunFam" id="1.20.58.60:FF:000488">
    <property type="entry name" value="Microtubule actin crosslinking factor 1a"/>
    <property type="match status" value="1"/>
</dbReference>
<evidence type="ECO:0000313" key="5">
    <source>
        <dbReference type="EMBL" id="KAJ8334743.1"/>
    </source>
</evidence>
<dbReference type="Gene3D" id="1.20.58.60">
    <property type="match status" value="12"/>
</dbReference>
<evidence type="ECO:0008006" key="7">
    <source>
        <dbReference type="Google" id="ProtNLM"/>
    </source>
</evidence>
<name>A0A9Q1E9K0_SYNKA</name>
<dbReference type="PANTHER" id="PTHR23169">
    <property type="entry name" value="ENVOPLAKIN"/>
    <property type="match status" value="1"/>
</dbReference>
<feature type="region of interest" description="Disordered" evidence="4">
    <location>
        <begin position="870"/>
        <end position="931"/>
    </location>
</feature>
<feature type="compositionally biased region" description="Polar residues" evidence="4">
    <location>
        <begin position="1746"/>
        <end position="1755"/>
    </location>
</feature>
<dbReference type="Gene3D" id="3.90.1290.10">
    <property type="entry name" value="Plakin repeat"/>
    <property type="match status" value="6"/>
</dbReference>
<feature type="region of interest" description="Disordered" evidence="4">
    <location>
        <begin position="2010"/>
        <end position="2029"/>
    </location>
</feature>
<dbReference type="EMBL" id="JAINUF010000021">
    <property type="protein sequence ID" value="KAJ8334743.1"/>
    <property type="molecule type" value="Genomic_DNA"/>
</dbReference>
<organism evidence="5 6">
    <name type="scientific">Synaphobranchus kaupii</name>
    <name type="common">Kaup's arrowtooth eel</name>
    <dbReference type="NCBI Taxonomy" id="118154"/>
    <lineage>
        <taxon>Eukaryota</taxon>
        <taxon>Metazoa</taxon>
        <taxon>Chordata</taxon>
        <taxon>Craniata</taxon>
        <taxon>Vertebrata</taxon>
        <taxon>Euteleostomi</taxon>
        <taxon>Actinopterygii</taxon>
        <taxon>Neopterygii</taxon>
        <taxon>Teleostei</taxon>
        <taxon>Anguilliformes</taxon>
        <taxon>Synaphobranchidae</taxon>
        <taxon>Synaphobranchus</taxon>
    </lineage>
</organism>
<feature type="region of interest" description="Disordered" evidence="4">
    <location>
        <begin position="1564"/>
        <end position="1817"/>
    </location>
</feature>
<feature type="region of interest" description="Disordered" evidence="4">
    <location>
        <begin position="2037"/>
        <end position="2120"/>
    </location>
</feature>
<evidence type="ECO:0000256" key="4">
    <source>
        <dbReference type="SAM" id="MobiDB-lite"/>
    </source>
</evidence>
<feature type="coiled-coil region" evidence="3">
    <location>
        <begin position="2576"/>
        <end position="2638"/>
    </location>
</feature>
<feature type="region of interest" description="Disordered" evidence="4">
    <location>
        <begin position="584"/>
        <end position="623"/>
    </location>
</feature>
<feature type="region of interest" description="Disordered" evidence="4">
    <location>
        <begin position="793"/>
        <end position="825"/>
    </location>
</feature>
<dbReference type="InterPro" id="IPR035915">
    <property type="entry name" value="Plakin_repeat_sf"/>
</dbReference>
<feature type="compositionally biased region" description="Polar residues" evidence="4">
    <location>
        <begin position="2143"/>
        <end position="2163"/>
    </location>
</feature>
<feature type="compositionally biased region" description="Acidic residues" evidence="4">
    <location>
        <begin position="1395"/>
        <end position="1410"/>
    </location>
</feature>
<dbReference type="GO" id="GO:0005737">
    <property type="term" value="C:cytoplasm"/>
    <property type="evidence" value="ECO:0007669"/>
    <property type="project" value="TreeGrafter"/>
</dbReference>
<feature type="region of interest" description="Disordered" evidence="4">
    <location>
        <begin position="1907"/>
        <end position="1988"/>
    </location>
</feature>
<dbReference type="GO" id="GO:0005198">
    <property type="term" value="F:structural molecule activity"/>
    <property type="evidence" value="ECO:0007669"/>
    <property type="project" value="TreeGrafter"/>
</dbReference>
<keyword evidence="6" id="KW-1185">Reference proteome</keyword>
<feature type="compositionally biased region" description="Basic and acidic residues" evidence="4">
    <location>
        <begin position="2186"/>
        <end position="2196"/>
    </location>
</feature>
<feature type="compositionally biased region" description="Basic and acidic residues" evidence="4">
    <location>
        <begin position="1907"/>
        <end position="1928"/>
    </location>
</feature>
<feature type="compositionally biased region" description="Basic and acidic residues" evidence="4">
    <location>
        <begin position="693"/>
        <end position="717"/>
    </location>
</feature>
<dbReference type="InterPro" id="IPR002017">
    <property type="entry name" value="Spectrin_repeat"/>
</dbReference>
<proteinExistence type="predicted"/>
<feature type="compositionally biased region" description="Basic and acidic residues" evidence="4">
    <location>
        <begin position="1726"/>
        <end position="1736"/>
    </location>
</feature>
<feature type="compositionally biased region" description="Basic and acidic residues" evidence="4">
    <location>
        <begin position="1846"/>
        <end position="1862"/>
    </location>
</feature>
<feature type="compositionally biased region" description="Basic and acidic residues" evidence="4">
    <location>
        <begin position="799"/>
        <end position="810"/>
    </location>
</feature>
<comment type="caution">
    <text evidence="5">The sequence shown here is derived from an EMBL/GenBank/DDBJ whole genome shotgun (WGS) entry which is preliminary data.</text>
</comment>
<evidence type="ECO:0000313" key="6">
    <source>
        <dbReference type="Proteomes" id="UP001152622"/>
    </source>
</evidence>
<feature type="compositionally biased region" description="Polar residues" evidence="4">
    <location>
        <begin position="904"/>
        <end position="918"/>
    </location>
</feature>
<dbReference type="GO" id="GO:0030054">
    <property type="term" value="C:cell junction"/>
    <property type="evidence" value="ECO:0007669"/>
    <property type="project" value="TreeGrafter"/>
</dbReference>
<feature type="region of interest" description="Disordered" evidence="4">
    <location>
        <begin position="423"/>
        <end position="466"/>
    </location>
</feature>
<feature type="compositionally biased region" description="Basic and acidic residues" evidence="4">
    <location>
        <begin position="1684"/>
        <end position="1693"/>
    </location>
</feature>
<feature type="compositionally biased region" description="Acidic residues" evidence="4">
    <location>
        <begin position="2164"/>
        <end position="2185"/>
    </location>
</feature>
<feature type="coiled-coil region" evidence="3">
    <location>
        <begin position="3833"/>
        <end position="3913"/>
    </location>
</feature>
<dbReference type="SMART" id="SM00250">
    <property type="entry name" value="PLEC"/>
    <property type="match status" value="21"/>
</dbReference>
<dbReference type="InterPro" id="IPR043197">
    <property type="entry name" value="Plakin"/>
</dbReference>
<feature type="compositionally biased region" description="Basic and acidic residues" evidence="4">
    <location>
        <begin position="584"/>
        <end position="606"/>
    </location>
</feature>
<keyword evidence="1" id="KW-0597">Phosphoprotein</keyword>
<gene>
    <name evidence="5" type="ORF">SKAU_G00403820</name>
</gene>
<dbReference type="Pfam" id="PF00681">
    <property type="entry name" value="Plectin"/>
    <property type="match status" value="8"/>
</dbReference>
<keyword evidence="2" id="KW-0677">Repeat</keyword>